<organism evidence="1 2">
    <name type="scientific">Glarea lozoyensis (strain ATCC 74030 / MF5533)</name>
    <dbReference type="NCBI Taxonomy" id="1104152"/>
    <lineage>
        <taxon>Eukaryota</taxon>
        <taxon>Fungi</taxon>
        <taxon>Dikarya</taxon>
        <taxon>Ascomycota</taxon>
        <taxon>Pezizomycotina</taxon>
        <taxon>Leotiomycetes</taxon>
        <taxon>Helotiales</taxon>
        <taxon>Helotiaceae</taxon>
        <taxon>Glarea</taxon>
    </lineage>
</organism>
<comment type="caution">
    <text evidence="1">The sequence shown here is derived from an EMBL/GenBank/DDBJ whole genome shotgun (WGS) entry which is preliminary data.</text>
</comment>
<keyword evidence="2" id="KW-1185">Reference proteome</keyword>
<gene>
    <name evidence="1" type="ORF">M7I_5667</name>
</gene>
<accession>H0ESH9</accession>
<name>H0ESH9_GLAL7</name>
<dbReference type="EMBL" id="AGUE01000145">
    <property type="protein sequence ID" value="EHK98523.1"/>
    <property type="molecule type" value="Genomic_DNA"/>
</dbReference>
<evidence type="ECO:0000313" key="2">
    <source>
        <dbReference type="Proteomes" id="UP000005446"/>
    </source>
</evidence>
<dbReference type="AlphaFoldDB" id="H0ESH9"/>
<reference evidence="1 2" key="1">
    <citation type="journal article" date="2012" name="Eukaryot. Cell">
        <title>Genome sequence of the fungus Glarea lozoyensis: the first genome sequence of a species from the Helotiaceae family.</title>
        <authorList>
            <person name="Youssar L."/>
            <person name="Gruening B.A."/>
            <person name="Erxleben A."/>
            <person name="Guenther S."/>
            <person name="Huettel W."/>
        </authorList>
    </citation>
    <scope>NUCLEOTIDE SEQUENCE [LARGE SCALE GENOMIC DNA]</scope>
    <source>
        <strain evidence="2">ATCC 74030 / MF5533</strain>
    </source>
</reference>
<dbReference type="Proteomes" id="UP000005446">
    <property type="component" value="Unassembled WGS sequence"/>
</dbReference>
<dbReference type="HOGENOM" id="CLU_2671286_0_0_1"/>
<sequence>MNMNEAGGLNREKLLATIHYIQPCELQYTGSVSFQSYWVGGSKMAPLLGLLPRWAYKTHSDYDLVYRPTKQLSVD</sequence>
<protein>
    <submittedName>
        <fullName evidence="1">Uncharacterized protein</fullName>
    </submittedName>
</protein>
<proteinExistence type="predicted"/>
<evidence type="ECO:0000313" key="1">
    <source>
        <dbReference type="EMBL" id="EHK98523.1"/>
    </source>
</evidence>
<dbReference type="InParanoid" id="H0ESH9"/>